<evidence type="ECO:0000256" key="3">
    <source>
        <dbReference type="ARBA" id="ARBA00022801"/>
    </source>
</evidence>
<dbReference type="EMBL" id="GDJX01005477">
    <property type="protein sequence ID" value="JAT62459.1"/>
    <property type="molecule type" value="Transcribed_RNA"/>
</dbReference>
<feature type="signal peptide" evidence="5">
    <location>
        <begin position="1"/>
        <end position="26"/>
    </location>
</feature>
<dbReference type="AlphaFoldDB" id="A0A1D1Z6H2"/>
<proteinExistence type="inferred from homology"/>
<keyword evidence="3" id="KW-0378">Hydrolase</keyword>
<dbReference type="InterPro" id="IPR001087">
    <property type="entry name" value="GDSL"/>
</dbReference>
<dbReference type="PANTHER" id="PTHR22835:SF517">
    <property type="entry name" value="GDSL-LIKE LIPASE_ACYLHYDROLASE FAMILY PROTEIN, EXPRESSED"/>
    <property type="match status" value="1"/>
</dbReference>
<feature type="chain" id="PRO_5008900766" evidence="5">
    <location>
        <begin position="27"/>
        <end position="375"/>
    </location>
</feature>
<reference evidence="6" key="1">
    <citation type="submission" date="2015-07" db="EMBL/GenBank/DDBJ databases">
        <title>Transcriptome Assembly of Anthurium amnicola.</title>
        <authorList>
            <person name="Suzuki J."/>
        </authorList>
    </citation>
    <scope>NUCLEOTIDE SEQUENCE</scope>
</reference>
<evidence type="ECO:0000256" key="5">
    <source>
        <dbReference type="SAM" id="SignalP"/>
    </source>
</evidence>
<sequence>MAAGRLAVWLLSALRPFLLEVNTTQGGRECYIDSMYSFGDSIADTGNTLRLGPSGGFAPPSASLPYGSTYKKPTGRCSDGLLMIDYFADAFNLPYLSPYLDKSAKFDRGVNFAVAGATALDLSFFRGKGIMLPYSNVSLDVQVGWFNDHLKDVCSSKEDCSKKFEKALFFVGEIGGNDYNYALMQGKSIDEVKTYVPEVVGRIMNAAKTVIDAGGNKIIVPGNFPLGCVPCYLTIYASGNSTFDERNCLKDLNDFASFHNEHLRTAIADIKKDNPQVNISYADHYNTFLDLIDRADTYGLSKSSLLKACCGTGGNYNFNFRSMCGNPAVPVCPDPTKSISWDGIHLTQQAYKDMASQLLSSNEVLKQWKCQGKNL</sequence>
<gene>
    <name evidence="6" type="primary">At1g28570_1</name>
    <name evidence="6" type="ORF">g.33434</name>
</gene>
<accession>A0A1D1Z6H2</accession>
<dbReference type="SUPFAM" id="SSF52266">
    <property type="entry name" value="SGNH hydrolase"/>
    <property type="match status" value="1"/>
</dbReference>
<evidence type="ECO:0000256" key="1">
    <source>
        <dbReference type="ARBA" id="ARBA00008668"/>
    </source>
</evidence>
<evidence type="ECO:0000256" key="2">
    <source>
        <dbReference type="ARBA" id="ARBA00022729"/>
    </source>
</evidence>
<dbReference type="InterPro" id="IPR035669">
    <property type="entry name" value="SGNH_plant_lipase-like"/>
</dbReference>
<dbReference type="GO" id="GO:0016788">
    <property type="term" value="F:hydrolase activity, acting on ester bonds"/>
    <property type="evidence" value="ECO:0007669"/>
    <property type="project" value="InterPro"/>
</dbReference>
<name>A0A1D1Z6H2_9ARAE</name>
<keyword evidence="2 5" id="KW-0732">Signal</keyword>
<dbReference type="Gene3D" id="3.40.50.1110">
    <property type="entry name" value="SGNH hydrolase"/>
    <property type="match status" value="1"/>
</dbReference>
<dbReference type="PANTHER" id="PTHR22835">
    <property type="entry name" value="ZINC FINGER FYVE DOMAIN CONTAINING PROTEIN"/>
    <property type="match status" value="1"/>
</dbReference>
<evidence type="ECO:0000256" key="4">
    <source>
        <dbReference type="ARBA" id="ARBA00023180"/>
    </source>
</evidence>
<evidence type="ECO:0000313" key="6">
    <source>
        <dbReference type="EMBL" id="JAT62459.1"/>
    </source>
</evidence>
<protein>
    <submittedName>
        <fullName evidence="6">GDSL esterase/lipase At1g28570</fullName>
    </submittedName>
</protein>
<comment type="similarity">
    <text evidence="1">Belongs to the 'GDSL' lipolytic enzyme family.</text>
</comment>
<dbReference type="CDD" id="cd01837">
    <property type="entry name" value="SGNH_plant_lipase_like"/>
    <property type="match status" value="1"/>
</dbReference>
<dbReference type="InterPro" id="IPR036514">
    <property type="entry name" value="SGNH_hydro_sf"/>
</dbReference>
<keyword evidence="4" id="KW-0325">Glycoprotein</keyword>
<dbReference type="Pfam" id="PF00657">
    <property type="entry name" value="Lipase_GDSL"/>
    <property type="match status" value="1"/>
</dbReference>
<organism evidence="6">
    <name type="scientific">Anthurium amnicola</name>
    <dbReference type="NCBI Taxonomy" id="1678845"/>
    <lineage>
        <taxon>Eukaryota</taxon>
        <taxon>Viridiplantae</taxon>
        <taxon>Streptophyta</taxon>
        <taxon>Embryophyta</taxon>
        <taxon>Tracheophyta</taxon>
        <taxon>Spermatophyta</taxon>
        <taxon>Magnoliopsida</taxon>
        <taxon>Liliopsida</taxon>
        <taxon>Araceae</taxon>
        <taxon>Pothoideae</taxon>
        <taxon>Potheae</taxon>
        <taxon>Anthurium</taxon>
    </lineage>
</organism>